<protein>
    <submittedName>
        <fullName evidence="1">Uncharacterized protein</fullName>
    </submittedName>
</protein>
<organism evidence="1 2">
    <name type="scientific">Nostoc parmelioides FACHB-3921</name>
    <dbReference type="NCBI Taxonomy" id="2692909"/>
    <lineage>
        <taxon>Bacteria</taxon>
        <taxon>Bacillati</taxon>
        <taxon>Cyanobacteriota</taxon>
        <taxon>Cyanophyceae</taxon>
        <taxon>Nostocales</taxon>
        <taxon>Nostocaceae</taxon>
        <taxon>Nostoc</taxon>
    </lineage>
</organism>
<name>A0ABR8BPM1_9NOSO</name>
<gene>
    <name evidence="1" type="ORF">H6G14_32790</name>
</gene>
<reference evidence="1 2" key="1">
    <citation type="journal article" date="2020" name="ISME J.">
        <title>Comparative genomics reveals insights into cyanobacterial evolution and habitat adaptation.</title>
        <authorList>
            <person name="Chen M.Y."/>
            <person name="Teng W.K."/>
            <person name="Zhao L."/>
            <person name="Hu C.X."/>
            <person name="Zhou Y.K."/>
            <person name="Han B.P."/>
            <person name="Song L.R."/>
            <person name="Shu W.S."/>
        </authorList>
    </citation>
    <scope>NUCLEOTIDE SEQUENCE [LARGE SCALE GENOMIC DNA]</scope>
    <source>
        <strain evidence="1 2">FACHB-3921</strain>
    </source>
</reference>
<dbReference type="Proteomes" id="UP000621307">
    <property type="component" value="Unassembled WGS sequence"/>
</dbReference>
<evidence type="ECO:0000313" key="2">
    <source>
        <dbReference type="Proteomes" id="UP000621307"/>
    </source>
</evidence>
<proteinExistence type="predicted"/>
<dbReference type="EMBL" id="JACJQL010000161">
    <property type="protein sequence ID" value="MBD2255933.1"/>
    <property type="molecule type" value="Genomic_DNA"/>
</dbReference>
<comment type="caution">
    <text evidence="1">The sequence shown here is derived from an EMBL/GenBank/DDBJ whole genome shotgun (WGS) entry which is preliminary data.</text>
</comment>
<keyword evidence="2" id="KW-1185">Reference proteome</keyword>
<dbReference type="RefSeq" id="WP_190573207.1">
    <property type="nucleotide sequence ID" value="NZ_JACJQL010000161.1"/>
</dbReference>
<accession>A0ABR8BPM1</accession>
<evidence type="ECO:0000313" key="1">
    <source>
        <dbReference type="EMBL" id="MBD2255933.1"/>
    </source>
</evidence>
<sequence length="59" mass="6272">MTASCEEIAFVESILEAVNLIAVIEQVGHGTSVNCAASVSTSHNKSIWHYLILKLGNAT</sequence>